<accession>A0A1F4S7E2</accession>
<protein>
    <recommendedName>
        <fullName evidence="1">Flagellar basal body rod protein N-terminal domain-containing protein</fullName>
    </recommendedName>
</protein>
<feature type="domain" description="Flagellar basal body rod protein N-terminal" evidence="1">
    <location>
        <begin position="12"/>
        <end position="35"/>
    </location>
</feature>
<organism evidence="2 3">
    <name type="scientific">candidate division WOR-1 bacterium RIFOXYB2_FULL_36_35</name>
    <dbReference type="NCBI Taxonomy" id="1802578"/>
    <lineage>
        <taxon>Bacteria</taxon>
        <taxon>Bacillati</taxon>
        <taxon>Saganbacteria</taxon>
    </lineage>
</organism>
<dbReference type="AlphaFoldDB" id="A0A1F4S7E2"/>
<comment type="caution">
    <text evidence="2">The sequence shown here is derived from an EMBL/GenBank/DDBJ whole genome shotgun (WGS) entry which is preliminary data.</text>
</comment>
<gene>
    <name evidence="2" type="ORF">A2290_04405</name>
</gene>
<evidence type="ECO:0000313" key="3">
    <source>
        <dbReference type="Proteomes" id="UP000177905"/>
    </source>
</evidence>
<dbReference type="InterPro" id="IPR001444">
    <property type="entry name" value="Flag_bb_rod_N"/>
</dbReference>
<dbReference type="Pfam" id="PF00460">
    <property type="entry name" value="Flg_bb_rod"/>
    <property type="match status" value="1"/>
</dbReference>
<reference evidence="2 3" key="1">
    <citation type="journal article" date="2016" name="Nat. Commun.">
        <title>Thousands of microbial genomes shed light on interconnected biogeochemical processes in an aquifer system.</title>
        <authorList>
            <person name="Anantharaman K."/>
            <person name="Brown C.T."/>
            <person name="Hug L.A."/>
            <person name="Sharon I."/>
            <person name="Castelle C.J."/>
            <person name="Probst A.J."/>
            <person name="Thomas B.C."/>
            <person name="Singh A."/>
            <person name="Wilkins M.J."/>
            <person name="Karaoz U."/>
            <person name="Brodie E.L."/>
            <person name="Williams K.H."/>
            <person name="Hubbard S.S."/>
            <person name="Banfield J.F."/>
        </authorList>
    </citation>
    <scope>NUCLEOTIDE SEQUENCE [LARGE SCALE GENOMIC DNA]</scope>
</reference>
<evidence type="ECO:0000313" key="2">
    <source>
        <dbReference type="EMBL" id="OGC16321.1"/>
    </source>
</evidence>
<dbReference type="EMBL" id="MEUA01000010">
    <property type="protein sequence ID" value="OGC16321.1"/>
    <property type="molecule type" value="Genomic_DNA"/>
</dbReference>
<sequence>MFDPAYISLKGALGETIIKQEVAAHNLANINTPGFEPNTFDEVLQKVIKREDKKITVEQEMDEISQNVLRYSSLVKLLSYKINTLKTIASQGRR</sequence>
<proteinExistence type="predicted"/>
<name>A0A1F4S7E2_UNCSA</name>
<evidence type="ECO:0000259" key="1">
    <source>
        <dbReference type="Pfam" id="PF00460"/>
    </source>
</evidence>
<dbReference type="Proteomes" id="UP000177905">
    <property type="component" value="Unassembled WGS sequence"/>
</dbReference>